<sequence>MAVDEIPNIYIIGASSTGKTTLVNALHEHYSQQTDLSPPAVVAETARPILHKFSFRREDYFGSPDKTSKLQSAILEAQCRAEKSQNTWYISDRSAIDPIVYSRIFVGDADVDVQKASASWKALEPRMRAGTVLLCEAPSPWLDDDGIRWVPSAAEDWVLHDAMFRKELSNAGLEYKIVPKEVTDIKDRVKIAVEAHACKLAELDQARKKQSKVVVYLQSCTSL</sequence>
<keyword evidence="3" id="KW-1185">Reference proteome</keyword>
<dbReference type="InterPro" id="IPR027417">
    <property type="entry name" value="P-loop_NTPase"/>
</dbReference>
<reference evidence="2" key="1">
    <citation type="submission" date="2020-04" db="EMBL/GenBank/DDBJ databases">
        <title>Draft genome resource of the tomato pathogen Pseudocercospora fuligena.</title>
        <authorList>
            <person name="Zaccaron A."/>
        </authorList>
    </citation>
    <scope>NUCLEOTIDE SEQUENCE</scope>
    <source>
        <strain evidence="2">PF001</strain>
    </source>
</reference>
<organism evidence="2 3">
    <name type="scientific">Pseudocercospora fuligena</name>
    <dbReference type="NCBI Taxonomy" id="685502"/>
    <lineage>
        <taxon>Eukaryota</taxon>
        <taxon>Fungi</taxon>
        <taxon>Dikarya</taxon>
        <taxon>Ascomycota</taxon>
        <taxon>Pezizomycotina</taxon>
        <taxon>Dothideomycetes</taxon>
        <taxon>Dothideomycetidae</taxon>
        <taxon>Mycosphaerellales</taxon>
        <taxon>Mycosphaerellaceae</taxon>
        <taxon>Pseudocercospora</taxon>
    </lineage>
</organism>
<dbReference type="Pfam" id="PF13521">
    <property type="entry name" value="AAA_28"/>
    <property type="match status" value="1"/>
</dbReference>
<dbReference type="Proteomes" id="UP000660729">
    <property type="component" value="Unassembled WGS sequence"/>
</dbReference>
<dbReference type="Gene3D" id="3.40.50.300">
    <property type="entry name" value="P-loop containing nucleotide triphosphate hydrolases"/>
    <property type="match status" value="1"/>
</dbReference>
<accession>A0A8H6RUH5</accession>
<comment type="caution">
    <text evidence="2">The sequence shown here is derived from an EMBL/GenBank/DDBJ whole genome shotgun (WGS) entry which is preliminary data.</text>
</comment>
<dbReference type="OrthoDB" id="6118920at2759"/>
<dbReference type="InterPro" id="IPR038727">
    <property type="entry name" value="NadR/Ttd14_AAA_dom"/>
</dbReference>
<dbReference type="SUPFAM" id="SSF52540">
    <property type="entry name" value="P-loop containing nucleoside triphosphate hydrolases"/>
    <property type="match status" value="1"/>
</dbReference>
<name>A0A8H6RUH5_9PEZI</name>
<evidence type="ECO:0000313" key="2">
    <source>
        <dbReference type="EMBL" id="KAF7198105.1"/>
    </source>
</evidence>
<feature type="domain" description="NadR/Ttd14 AAA" evidence="1">
    <location>
        <begin position="9"/>
        <end position="187"/>
    </location>
</feature>
<dbReference type="EMBL" id="JABCIY010000003">
    <property type="protein sequence ID" value="KAF7198105.1"/>
    <property type="molecule type" value="Genomic_DNA"/>
</dbReference>
<evidence type="ECO:0000313" key="3">
    <source>
        <dbReference type="Proteomes" id="UP000660729"/>
    </source>
</evidence>
<gene>
    <name evidence="2" type="ORF">HII31_00461</name>
</gene>
<evidence type="ECO:0000259" key="1">
    <source>
        <dbReference type="Pfam" id="PF13521"/>
    </source>
</evidence>
<dbReference type="AlphaFoldDB" id="A0A8H6RUH5"/>
<protein>
    <recommendedName>
        <fullName evidence="1">NadR/Ttd14 AAA domain-containing protein</fullName>
    </recommendedName>
</protein>
<proteinExistence type="predicted"/>